<dbReference type="Proteomes" id="UP000028681">
    <property type="component" value="Chromosome"/>
</dbReference>
<dbReference type="EMBL" id="CP006664">
    <property type="protein sequence ID" value="AIJ08411.1"/>
    <property type="molecule type" value="Genomic_DNA"/>
</dbReference>
<dbReference type="AlphaFoldDB" id="A0A076LKH6"/>
<gene>
    <name evidence="1" type="ORF">ETEE_1965</name>
</gene>
<organism evidence="1 2">
    <name type="scientific">Edwardsiella anguillarum ET080813</name>
    <dbReference type="NCBI Taxonomy" id="667120"/>
    <lineage>
        <taxon>Bacteria</taxon>
        <taxon>Pseudomonadati</taxon>
        <taxon>Pseudomonadota</taxon>
        <taxon>Gammaproteobacteria</taxon>
        <taxon>Enterobacterales</taxon>
        <taxon>Hafniaceae</taxon>
        <taxon>Edwardsiella</taxon>
    </lineage>
</organism>
<protein>
    <submittedName>
        <fullName evidence="1">Uncharacterized protein</fullName>
    </submittedName>
</protein>
<evidence type="ECO:0000313" key="1">
    <source>
        <dbReference type="EMBL" id="AIJ08411.1"/>
    </source>
</evidence>
<sequence length="37" mass="3936">MILTDYAHYQPLSPPAPNLCDARRAARDADGFFGAGG</sequence>
<dbReference type="HOGENOM" id="CLU_217164_0_0_6"/>
<evidence type="ECO:0000313" key="2">
    <source>
        <dbReference type="Proteomes" id="UP000028681"/>
    </source>
</evidence>
<accession>A0A076LKH6</accession>
<name>A0A076LKH6_9GAMM</name>
<dbReference type="KEGG" id="ete:ETEE_1965"/>
<reference evidence="1 2" key="1">
    <citation type="journal article" date="2012" name="PLoS ONE">
        <title>Edwardsiella comparative phylogenomics reveal the new intra/inter-species taxonomic relationships, virulence evolution and niche adaptation mechanisms.</title>
        <authorList>
            <person name="Yang M."/>
            <person name="Lv Y."/>
            <person name="Xiao J."/>
            <person name="Wu H."/>
            <person name="Zheng H."/>
            <person name="Liu Q."/>
            <person name="Zhang Y."/>
            <person name="Wang Q."/>
        </authorList>
    </citation>
    <scope>NUCLEOTIDE SEQUENCE [LARGE SCALE GENOMIC DNA]</scope>
    <source>
        <strain evidence="2">080813</strain>
    </source>
</reference>
<proteinExistence type="predicted"/>